<accession>A0A0K8TQX1</accession>
<organism evidence="7">
    <name type="scientific">Tabanus bromius</name>
    <name type="common">Band-eyed brown horse fly</name>
    <dbReference type="NCBI Taxonomy" id="304241"/>
    <lineage>
        <taxon>Eukaryota</taxon>
        <taxon>Metazoa</taxon>
        <taxon>Ecdysozoa</taxon>
        <taxon>Arthropoda</taxon>
        <taxon>Hexapoda</taxon>
        <taxon>Insecta</taxon>
        <taxon>Pterygota</taxon>
        <taxon>Neoptera</taxon>
        <taxon>Endopterygota</taxon>
        <taxon>Diptera</taxon>
        <taxon>Brachycera</taxon>
        <taxon>Tabanomorpha</taxon>
        <taxon>Tabanoidea</taxon>
        <taxon>Tabanidae</taxon>
        <taxon>Tabanus</taxon>
    </lineage>
</organism>
<dbReference type="CDD" id="cd08064">
    <property type="entry name" value="MPN_eIF3f"/>
    <property type="match status" value="1"/>
</dbReference>
<comment type="function">
    <text evidence="5">Component of the eukaryotic translation initiation factor 3 (eIF-3) complex, which is involved in protein synthesis of a specialized repertoire of mRNAs and, together with other initiation factors, stimulates binding of mRNA and methionyl-tRNAi to the 40S ribosome. The eIF-3 complex specifically targets and initiates translation of a subset of mRNAs involved in cell proliferation.</text>
</comment>
<dbReference type="GO" id="GO:0003743">
    <property type="term" value="F:translation initiation factor activity"/>
    <property type="evidence" value="ECO:0007669"/>
    <property type="project" value="UniProtKB-UniRule"/>
</dbReference>
<evidence type="ECO:0000256" key="3">
    <source>
        <dbReference type="ARBA" id="ARBA00022917"/>
    </source>
</evidence>
<dbReference type="SMART" id="SM00232">
    <property type="entry name" value="JAB_MPN"/>
    <property type="match status" value="1"/>
</dbReference>
<dbReference type="AlphaFoldDB" id="A0A0K8TQX1"/>
<dbReference type="InterPro" id="IPR024969">
    <property type="entry name" value="EIF3F/CSN6-like_C"/>
</dbReference>
<name>A0A0K8TQX1_TABBR</name>
<reference evidence="7" key="1">
    <citation type="journal article" date="2015" name="Insect Biochem. Mol. Biol.">
        <title>An insight into the sialome of the horse fly, Tabanus bromius.</title>
        <authorList>
            <person name="Ribeiro J.M."/>
            <person name="Kazimirova M."/>
            <person name="Takac P."/>
            <person name="Andersen J.F."/>
            <person name="Francischetti I.M."/>
        </authorList>
    </citation>
    <scope>NUCLEOTIDE SEQUENCE</scope>
</reference>
<keyword evidence="3 5" id="KW-0648">Protein biosynthesis</keyword>
<dbReference type="Pfam" id="PF13012">
    <property type="entry name" value="MitMem_reg"/>
    <property type="match status" value="1"/>
</dbReference>
<evidence type="ECO:0000256" key="1">
    <source>
        <dbReference type="ARBA" id="ARBA00022490"/>
    </source>
</evidence>
<dbReference type="EMBL" id="GDAI01001298">
    <property type="protein sequence ID" value="JAI16305.1"/>
    <property type="molecule type" value="mRNA"/>
</dbReference>
<dbReference type="InterPro" id="IPR000555">
    <property type="entry name" value="JAMM/MPN+_dom"/>
</dbReference>
<dbReference type="PROSITE" id="PS50249">
    <property type="entry name" value="MPN"/>
    <property type="match status" value="1"/>
</dbReference>
<dbReference type="Gene3D" id="3.40.140.10">
    <property type="entry name" value="Cytidine Deaminase, domain 2"/>
    <property type="match status" value="1"/>
</dbReference>
<keyword evidence="2 5" id="KW-0396">Initiation factor</keyword>
<dbReference type="GO" id="GO:0071541">
    <property type="term" value="C:eukaryotic translation initiation factor 3 complex, eIF3m"/>
    <property type="evidence" value="ECO:0007669"/>
    <property type="project" value="TreeGrafter"/>
</dbReference>
<dbReference type="GO" id="GO:0016282">
    <property type="term" value="C:eukaryotic 43S preinitiation complex"/>
    <property type="evidence" value="ECO:0007669"/>
    <property type="project" value="UniProtKB-UniRule"/>
</dbReference>
<dbReference type="PANTHER" id="PTHR10540:SF6">
    <property type="entry name" value="EUKARYOTIC TRANSLATION INITIATION FACTOR 3 SUBUNIT F"/>
    <property type="match status" value="1"/>
</dbReference>
<keyword evidence="1 5" id="KW-0963">Cytoplasm</keyword>
<comment type="subunit">
    <text evidence="5">Component of the eukaryotic translation initiation factor 3 (eIF-3) complex.</text>
</comment>
<comment type="function">
    <text evidence="4">Deubiquitinates activated NOTCH1, promoting its nuclear import, thereby acting as a positive regulator of Notch signaling.</text>
</comment>
<evidence type="ECO:0000313" key="7">
    <source>
        <dbReference type="EMBL" id="JAI16305.1"/>
    </source>
</evidence>
<dbReference type="PANTHER" id="PTHR10540">
    <property type="entry name" value="EUKARYOTIC TRANSLATION INITIATION FACTOR 3 SUBUNIT F-RELATED"/>
    <property type="match status" value="1"/>
</dbReference>
<dbReference type="GO" id="GO:0001732">
    <property type="term" value="P:formation of cytoplasmic translation initiation complex"/>
    <property type="evidence" value="ECO:0007669"/>
    <property type="project" value="UniProtKB-UniRule"/>
</dbReference>
<dbReference type="GO" id="GO:0008237">
    <property type="term" value="F:metallopeptidase activity"/>
    <property type="evidence" value="ECO:0007669"/>
    <property type="project" value="InterPro"/>
</dbReference>
<dbReference type="HAMAP" id="MF_03005">
    <property type="entry name" value="eIF3f"/>
    <property type="match status" value="1"/>
</dbReference>
<dbReference type="GO" id="GO:0101005">
    <property type="term" value="F:deubiquitinase activity"/>
    <property type="evidence" value="ECO:0007669"/>
    <property type="project" value="UniProtKB-ARBA"/>
</dbReference>
<dbReference type="Pfam" id="PF01398">
    <property type="entry name" value="JAB"/>
    <property type="match status" value="1"/>
</dbReference>
<dbReference type="GO" id="GO:0033290">
    <property type="term" value="C:eukaryotic 48S preinitiation complex"/>
    <property type="evidence" value="ECO:0007669"/>
    <property type="project" value="UniProtKB-UniRule"/>
</dbReference>
<proteinExistence type="evidence at transcript level"/>
<comment type="similarity">
    <text evidence="5">Belongs to the eIF-3 subunit F family.</text>
</comment>
<sequence length="279" mass="30955">MSALNLTLRVHPVVLFQIVDAYERRNADSNRVIGTLLGSVDKGIVEVTNCFCVPHKEHDDQVEAELSYALDMYELNKRVNPNENVVGWWATGHAVTNHSSVIHEYYARECNNPVHLTVDTSLQGHRMGLKAYICVQLGVPGGESGCMFTPINVDVSCYEPEVVGLQLCQKTVGASSMSRKTVAPMLDLAQIAEASGRLQGLLEEVLQYVEDVLAGKQQPDNAVGRELLDLIYSVPNMSQEQFIQMFNSNIMDLLMVNTLSQLIKTELQLNEKLTFLTTG</sequence>
<dbReference type="GO" id="GO:0031369">
    <property type="term" value="F:translation initiation factor binding"/>
    <property type="evidence" value="ECO:0007669"/>
    <property type="project" value="InterPro"/>
</dbReference>
<dbReference type="InterPro" id="IPR037518">
    <property type="entry name" value="MPN"/>
</dbReference>
<dbReference type="FunFam" id="3.40.140.10:FF:000014">
    <property type="entry name" value="Eukaryotic translation initiation factor 3 subunit F"/>
    <property type="match status" value="1"/>
</dbReference>
<evidence type="ECO:0000259" key="6">
    <source>
        <dbReference type="PROSITE" id="PS50249"/>
    </source>
</evidence>
<evidence type="ECO:0000256" key="5">
    <source>
        <dbReference type="HAMAP-Rule" id="MF_03005"/>
    </source>
</evidence>
<evidence type="ECO:0000256" key="4">
    <source>
        <dbReference type="ARBA" id="ARBA00059951"/>
    </source>
</evidence>
<protein>
    <recommendedName>
        <fullName evidence="5">Eukaryotic translation initiation factor 3 subunit F</fullName>
        <shortName evidence="5">eIF3f</shortName>
    </recommendedName>
    <alternativeName>
        <fullName evidence="5">Eukaryotic translation initiation factor 3 subunit 5</fullName>
    </alternativeName>
</protein>
<dbReference type="InterPro" id="IPR027531">
    <property type="entry name" value="eIF3f"/>
</dbReference>
<comment type="subcellular location">
    <subcellularLocation>
        <location evidence="5">Cytoplasm</location>
    </subcellularLocation>
</comment>
<feature type="domain" description="MPN" evidence="6">
    <location>
        <begin position="8"/>
        <end position="138"/>
    </location>
</feature>
<evidence type="ECO:0000256" key="2">
    <source>
        <dbReference type="ARBA" id="ARBA00022540"/>
    </source>
</evidence>